<accession>A0ABV3YW17</accession>
<dbReference type="Pfam" id="PF14375">
    <property type="entry name" value="Cys_rich_CWC"/>
    <property type="match status" value="1"/>
</dbReference>
<dbReference type="Proteomes" id="UP001560296">
    <property type="component" value="Unassembled WGS sequence"/>
</dbReference>
<evidence type="ECO:0000313" key="2">
    <source>
        <dbReference type="Proteomes" id="UP001560296"/>
    </source>
</evidence>
<keyword evidence="2" id="KW-1185">Reference proteome</keyword>
<proteinExistence type="predicted"/>
<protein>
    <submittedName>
        <fullName evidence="1">Cysteine-rich CWC family protein</fullName>
    </submittedName>
</protein>
<gene>
    <name evidence="1" type="ORF">AB5S05_15845</name>
</gene>
<dbReference type="EMBL" id="JBFTEG010000013">
    <property type="protein sequence ID" value="MEX6503536.1"/>
    <property type="molecule type" value="Genomic_DNA"/>
</dbReference>
<organism evidence="1 2">
    <name type="scientific">Pseudomonas zhanjiangensis</name>
    <dbReference type="NCBI Taxonomy" id="3239015"/>
    <lineage>
        <taxon>Bacteria</taxon>
        <taxon>Pseudomonadati</taxon>
        <taxon>Pseudomonadota</taxon>
        <taxon>Gammaproteobacteria</taxon>
        <taxon>Pseudomonadales</taxon>
        <taxon>Pseudomonadaceae</taxon>
        <taxon>Pseudomonas</taxon>
    </lineage>
</organism>
<dbReference type="InterPro" id="IPR032720">
    <property type="entry name" value="Cys_rich_CWC"/>
</dbReference>
<comment type="caution">
    <text evidence="1">The sequence shown here is derived from an EMBL/GenBank/DDBJ whole genome shotgun (WGS) entry which is preliminary data.</text>
</comment>
<evidence type="ECO:0000313" key="1">
    <source>
        <dbReference type="EMBL" id="MEX6503536.1"/>
    </source>
</evidence>
<name>A0ABV3YW17_9PSED</name>
<dbReference type="RefSeq" id="WP_369288480.1">
    <property type="nucleotide sequence ID" value="NZ_JBFTEG010000013.1"/>
</dbReference>
<reference evidence="1 2" key="1">
    <citation type="submission" date="2024-07" db="EMBL/GenBank/DDBJ databases">
        <authorList>
            <person name="Li M."/>
        </authorList>
    </citation>
    <scope>NUCLEOTIDE SEQUENCE [LARGE SCALE GENOMIC DNA]</scope>
    <source>
        <strain evidence="1 2">25A3E</strain>
    </source>
</reference>
<sequence>MSRPAQTCPLCGQGNQCAQADCPTPAQDCWCFAAVVAADVLEHLPADQRHKACLCPRCAQGLPPVTPSD</sequence>